<dbReference type="GO" id="GO:0015562">
    <property type="term" value="F:efflux transmembrane transporter activity"/>
    <property type="evidence" value="ECO:0007669"/>
    <property type="project" value="InterPro"/>
</dbReference>
<dbReference type="InterPro" id="IPR003423">
    <property type="entry name" value="OMP_efflux"/>
</dbReference>
<keyword evidence="3" id="KW-1185">Reference proteome</keyword>
<proteinExistence type="inferred from homology"/>
<organism evidence="2 3">
    <name type="scientific">Pelagicoccus enzymogenes</name>
    <dbReference type="NCBI Taxonomy" id="2773457"/>
    <lineage>
        <taxon>Bacteria</taxon>
        <taxon>Pseudomonadati</taxon>
        <taxon>Verrucomicrobiota</taxon>
        <taxon>Opitutia</taxon>
        <taxon>Puniceicoccales</taxon>
        <taxon>Pelagicoccaceae</taxon>
        <taxon>Pelagicoccus</taxon>
    </lineage>
</organism>
<dbReference type="Gene3D" id="1.20.1600.10">
    <property type="entry name" value="Outer membrane efflux proteins (OEP)"/>
    <property type="match status" value="1"/>
</dbReference>
<dbReference type="Pfam" id="PF02321">
    <property type="entry name" value="OEP"/>
    <property type="match status" value="2"/>
</dbReference>
<evidence type="ECO:0000256" key="1">
    <source>
        <dbReference type="ARBA" id="ARBA00007613"/>
    </source>
</evidence>
<dbReference type="Proteomes" id="UP000622317">
    <property type="component" value="Unassembled WGS sequence"/>
</dbReference>
<reference evidence="2" key="1">
    <citation type="submission" date="2020-09" db="EMBL/GenBank/DDBJ databases">
        <title>Pelagicoccus enzymogenes sp. nov. with an EPS production, isolated from marine sediment.</title>
        <authorList>
            <person name="Feng X."/>
        </authorList>
    </citation>
    <scope>NUCLEOTIDE SEQUENCE</scope>
    <source>
        <strain evidence="2">NFK12</strain>
    </source>
</reference>
<name>A0A927F950_9BACT</name>
<dbReference type="InterPro" id="IPR010131">
    <property type="entry name" value="MdtP/NodT-like"/>
</dbReference>
<evidence type="ECO:0000313" key="2">
    <source>
        <dbReference type="EMBL" id="MBD5780609.1"/>
    </source>
</evidence>
<comment type="similarity">
    <text evidence="1">Belongs to the outer membrane factor (OMF) (TC 1.B.17) family.</text>
</comment>
<dbReference type="PANTHER" id="PTHR30203">
    <property type="entry name" value="OUTER MEMBRANE CATION EFFLUX PROTEIN"/>
    <property type="match status" value="1"/>
</dbReference>
<evidence type="ECO:0000313" key="3">
    <source>
        <dbReference type="Proteomes" id="UP000622317"/>
    </source>
</evidence>
<dbReference type="AlphaFoldDB" id="A0A927F950"/>
<dbReference type="EMBL" id="JACYFG010000036">
    <property type="protein sequence ID" value="MBD5780609.1"/>
    <property type="molecule type" value="Genomic_DNA"/>
</dbReference>
<accession>A0A927F950</accession>
<dbReference type="PANTHER" id="PTHR30203:SF24">
    <property type="entry name" value="BLR4935 PROTEIN"/>
    <property type="match status" value="1"/>
</dbReference>
<dbReference type="SUPFAM" id="SSF56954">
    <property type="entry name" value="Outer membrane efflux proteins (OEP)"/>
    <property type="match status" value="1"/>
</dbReference>
<gene>
    <name evidence="2" type="ORF">IEN85_13995</name>
</gene>
<comment type="caution">
    <text evidence="2">The sequence shown here is derived from an EMBL/GenBank/DDBJ whole genome shotgun (WGS) entry which is preliminary data.</text>
</comment>
<dbReference type="RefSeq" id="WP_191617705.1">
    <property type="nucleotide sequence ID" value="NZ_JACYFG010000036.1"/>
</dbReference>
<protein>
    <submittedName>
        <fullName evidence="2">TolC family protein</fullName>
    </submittedName>
</protein>
<sequence>MTSVTTRSTLRTLQTLVLGFSICGSVPPLALANGSQETAAYGLADRDIVGPYIAAALENNPELQAAEKRYQAARQSIDYAGALPNPRVQLTHFVESIQTRTGPQRQAISLQQPLPWFGKLDTTRQIARSQSEALWHSYASQQFELADKIASSVLEIAFLDKAIAITKQNASLLNRLEAIVEDKVKAGGDLSDLLKIQVEAHRLEDTLASQETKRVMSLATLQSLLGSDSETLQLPSDWNAPSLASTQEQEWLDAIRQRSPKLAMLRSLAENQASRERLAQFAAKPDLSVGINYIRTGQSLGSNAPDNGRDPWAIMVGISLPIWGKANNAIALQASLEKEAMEADIRGLELELNATGKSLLARLADSKARMIRYETKLLPLARQAQEISASSYQTGKASILDLIDSERALLKLETEYWRAAADAWQARWKLASLAGGFWLN</sequence>